<comment type="caution">
    <text evidence="1">The sequence shown here is derived from an EMBL/GenBank/DDBJ whole genome shotgun (WGS) entry which is preliminary data.</text>
</comment>
<name>A0ACB9EU92_9ASTR</name>
<sequence>MITKLFLDFPLFPTSSSPASISALSFVYVEALQYHHRKSSPSTIAAAGSNLPLVANHRCKLHRVRFLDFWFPKEASLGLIRGSRWQDVDNIRLLSDLLMQNSAQRPKVLTVEDKLVLIGRWI</sequence>
<reference evidence="2" key="1">
    <citation type="journal article" date="2022" name="Mol. Ecol. Resour.">
        <title>The genomes of chicory, endive, great burdock and yacon provide insights into Asteraceae palaeo-polyploidization history and plant inulin production.</title>
        <authorList>
            <person name="Fan W."/>
            <person name="Wang S."/>
            <person name="Wang H."/>
            <person name="Wang A."/>
            <person name="Jiang F."/>
            <person name="Liu H."/>
            <person name="Zhao H."/>
            <person name="Xu D."/>
            <person name="Zhang Y."/>
        </authorList>
    </citation>
    <scope>NUCLEOTIDE SEQUENCE [LARGE SCALE GENOMIC DNA]</scope>
    <source>
        <strain evidence="2">cv. Yunnan</strain>
    </source>
</reference>
<dbReference type="EMBL" id="CM042034">
    <property type="protein sequence ID" value="KAI3762638.1"/>
    <property type="molecule type" value="Genomic_DNA"/>
</dbReference>
<evidence type="ECO:0000313" key="2">
    <source>
        <dbReference type="Proteomes" id="UP001056120"/>
    </source>
</evidence>
<evidence type="ECO:0000313" key="1">
    <source>
        <dbReference type="EMBL" id="KAI3762638.1"/>
    </source>
</evidence>
<proteinExistence type="predicted"/>
<keyword evidence="2" id="KW-1185">Reference proteome</keyword>
<reference evidence="1 2" key="2">
    <citation type="journal article" date="2022" name="Mol. Ecol. Resour.">
        <title>The genomes of chicory, endive, great burdock and yacon provide insights into Asteraceae paleo-polyploidization history and plant inulin production.</title>
        <authorList>
            <person name="Fan W."/>
            <person name="Wang S."/>
            <person name="Wang H."/>
            <person name="Wang A."/>
            <person name="Jiang F."/>
            <person name="Liu H."/>
            <person name="Zhao H."/>
            <person name="Xu D."/>
            <person name="Zhang Y."/>
        </authorList>
    </citation>
    <scope>NUCLEOTIDE SEQUENCE [LARGE SCALE GENOMIC DNA]</scope>
    <source>
        <strain evidence="2">cv. Yunnan</strain>
        <tissue evidence="1">Leaves</tissue>
    </source>
</reference>
<protein>
    <submittedName>
        <fullName evidence="1">Uncharacterized protein</fullName>
    </submittedName>
</protein>
<dbReference type="Proteomes" id="UP001056120">
    <property type="component" value="Linkage Group LG17"/>
</dbReference>
<organism evidence="1 2">
    <name type="scientific">Smallanthus sonchifolius</name>
    <dbReference type="NCBI Taxonomy" id="185202"/>
    <lineage>
        <taxon>Eukaryota</taxon>
        <taxon>Viridiplantae</taxon>
        <taxon>Streptophyta</taxon>
        <taxon>Embryophyta</taxon>
        <taxon>Tracheophyta</taxon>
        <taxon>Spermatophyta</taxon>
        <taxon>Magnoliopsida</taxon>
        <taxon>eudicotyledons</taxon>
        <taxon>Gunneridae</taxon>
        <taxon>Pentapetalae</taxon>
        <taxon>asterids</taxon>
        <taxon>campanulids</taxon>
        <taxon>Asterales</taxon>
        <taxon>Asteraceae</taxon>
        <taxon>Asteroideae</taxon>
        <taxon>Heliantheae alliance</taxon>
        <taxon>Millerieae</taxon>
        <taxon>Smallanthus</taxon>
    </lineage>
</organism>
<gene>
    <name evidence="1" type="ORF">L1987_53077</name>
</gene>
<accession>A0ACB9EU92</accession>